<proteinExistence type="predicted"/>
<evidence type="ECO:0008006" key="4">
    <source>
        <dbReference type="Google" id="ProtNLM"/>
    </source>
</evidence>
<sequence>MKHVVPLALKFVLWSTVLFSIFTIFNPPLLLIFFIVLATTVVSYVLGDLFVLPSFGNFFAVIADLPLAFAAIWLCSYALIEPTINMAYASFFAALAIAAIEAFFHVFMEKRVLDETDEHKTPRWFGQGRWATEFAEEYEERKESDDRS</sequence>
<keyword evidence="3" id="KW-1185">Reference proteome</keyword>
<evidence type="ECO:0000313" key="2">
    <source>
        <dbReference type="EMBL" id="MBA2875884.1"/>
    </source>
</evidence>
<feature type="transmembrane region" description="Helical" evidence="1">
    <location>
        <begin position="7"/>
        <end position="25"/>
    </location>
</feature>
<dbReference type="InterPro" id="IPR019649">
    <property type="entry name" value="DUF2512"/>
</dbReference>
<keyword evidence="1" id="KW-0472">Membrane</keyword>
<name>A0A7V9Z8A6_9BACL</name>
<feature type="transmembrane region" description="Helical" evidence="1">
    <location>
        <begin position="58"/>
        <end position="80"/>
    </location>
</feature>
<gene>
    <name evidence="2" type="ORF">HNR31_002678</name>
</gene>
<reference evidence="2 3" key="1">
    <citation type="submission" date="2020-07" db="EMBL/GenBank/DDBJ databases">
        <title>Genomic Encyclopedia of Type Strains, Phase IV (KMG-IV): sequencing the most valuable type-strain genomes for metagenomic binning, comparative biology and taxonomic classification.</title>
        <authorList>
            <person name="Goeker M."/>
        </authorList>
    </citation>
    <scope>NUCLEOTIDE SEQUENCE [LARGE SCALE GENOMIC DNA]</scope>
    <source>
        <strain evidence="2 3">DSM 15730</strain>
    </source>
</reference>
<evidence type="ECO:0000256" key="1">
    <source>
        <dbReference type="SAM" id="Phobius"/>
    </source>
</evidence>
<dbReference type="EMBL" id="JACDUT010000008">
    <property type="protein sequence ID" value="MBA2875884.1"/>
    <property type="molecule type" value="Genomic_DNA"/>
</dbReference>
<dbReference type="AlphaFoldDB" id="A0A7V9Z8A6"/>
<dbReference type="Proteomes" id="UP000523087">
    <property type="component" value="Unassembled WGS sequence"/>
</dbReference>
<feature type="transmembrane region" description="Helical" evidence="1">
    <location>
        <begin position="86"/>
        <end position="107"/>
    </location>
</feature>
<accession>A0A7V9Z8A6</accession>
<feature type="transmembrane region" description="Helical" evidence="1">
    <location>
        <begin position="31"/>
        <end position="51"/>
    </location>
</feature>
<keyword evidence="1" id="KW-0812">Transmembrane</keyword>
<keyword evidence="1" id="KW-1133">Transmembrane helix</keyword>
<dbReference type="RefSeq" id="WP_181556651.1">
    <property type="nucleotide sequence ID" value="NZ_JACDUT010000008.1"/>
</dbReference>
<comment type="caution">
    <text evidence="2">The sequence shown here is derived from an EMBL/GenBank/DDBJ whole genome shotgun (WGS) entry which is preliminary data.</text>
</comment>
<protein>
    <recommendedName>
        <fullName evidence="4">DUF2512 domain-containing protein</fullName>
    </recommendedName>
</protein>
<evidence type="ECO:0000313" key="3">
    <source>
        <dbReference type="Proteomes" id="UP000523087"/>
    </source>
</evidence>
<dbReference type="Pfam" id="PF10710">
    <property type="entry name" value="DUF2512"/>
    <property type="match status" value="1"/>
</dbReference>
<organism evidence="2 3">
    <name type="scientific">Thermaerobacillus caldiproteolyticus</name>
    <dbReference type="NCBI Taxonomy" id="247480"/>
    <lineage>
        <taxon>Bacteria</taxon>
        <taxon>Bacillati</taxon>
        <taxon>Bacillota</taxon>
        <taxon>Bacilli</taxon>
        <taxon>Bacillales</taxon>
        <taxon>Anoxybacillaceae</taxon>
        <taxon>Thermaerobacillus</taxon>
    </lineage>
</organism>